<dbReference type="AlphaFoldDB" id="I3WBQ4"/>
<dbReference type="PATRIC" id="fig|1094508.3.peg.2742"/>
<evidence type="ECO:0000256" key="3">
    <source>
        <dbReference type="SAM" id="Phobius"/>
    </source>
</evidence>
<reference evidence="5 6" key="1">
    <citation type="journal article" date="2014" name="Appl. Environ. Microbiol.">
        <title>Profile of Secreted Hydrolases, Associated Proteins, and SlpA in Thermoanaerobacterium saccharolyticum during the Degradation of Hemicellulose.</title>
        <authorList>
            <person name="Currie D.H."/>
            <person name="Guss A.M."/>
            <person name="Herring C.D."/>
            <person name="Giannone R.J."/>
            <person name="Johnson C.M."/>
            <person name="Lankford P.K."/>
            <person name="Brown S.D."/>
            <person name="Hettich R.L."/>
            <person name="Lynd L.R."/>
        </authorList>
    </citation>
    <scope>NUCLEOTIDE SEQUENCE [LARGE SCALE GENOMIC DNA]</scope>
    <source>
        <strain evidence="6">DSM 8691 / JW/SL-YS485</strain>
    </source>
</reference>
<keyword evidence="3" id="KW-1133">Transmembrane helix</keyword>
<geneLocation type="plasmid" evidence="5 6">
    <name>pMU3262</name>
</geneLocation>
<dbReference type="Gene3D" id="1.20.120.1220">
    <property type="match status" value="1"/>
</dbReference>
<evidence type="ECO:0000259" key="4">
    <source>
        <dbReference type="Pfam" id="PF01478"/>
    </source>
</evidence>
<feature type="transmembrane region" description="Helical" evidence="3">
    <location>
        <begin position="53"/>
        <end position="73"/>
    </location>
</feature>
<dbReference type="InterPro" id="IPR050882">
    <property type="entry name" value="Prepilin_peptidase/N-MTase"/>
</dbReference>
<dbReference type="InterPro" id="IPR014032">
    <property type="entry name" value="Peptidase_A24A_bac"/>
</dbReference>
<dbReference type="GO" id="GO:0006465">
    <property type="term" value="P:signal peptide processing"/>
    <property type="evidence" value="ECO:0007669"/>
    <property type="project" value="TreeGrafter"/>
</dbReference>
<dbReference type="BioCyc" id="TSAC1094508:GLMA-2754-MONOMER"/>
<dbReference type="KEGG" id="tsh:Tsac_2708"/>
<organism evidence="5 6">
    <name type="scientific">Thermoanaerobacterium saccharolyticum (strain DSM 8691 / JW/SL-YS485)</name>
    <dbReference type="NCBI Taxonomy" id="1094508"/>
    <lineage>
        <taxon>Bacteria</taxon>
        <taxon>Bacillati</taxon>
        <taxon>Bacillota</taxon>
        <taxon>Clostridia</taxon>
        <taxon>Thermoanaerobacterales</taxon>
        <taxon>Thermoanaerobacteraceae</taxon>
        <taxon>Thermoanaerobacterium</taxon>
    </lineage>
</organism>
<gene>
    <name evidence="5" type="ordered locus">Tsac_2708</name>
</gene>
<feature type="transmembrane region" description="Helical" evidence="3">
    <location>
        <begin position="6"/>
        <end position="23"/>
    </location>
</feature>
<dbReference type="EMBL" id="CP003185">
    <property type="protein sequence ID" value="AFK94255.1"/>
    <property type="molecule type" value="Genomic_DNA"/>
</dbReference>
<feature type="transmembrane region" description="Helical" evidence="3">
    <location>
        <begin position="85"/>
        <end position="118"/>
    </location>
</feature>
<accession>I3WBQ4</accession>
<comment type="similarity">
    <text evidence="1 2">Belongs to the peptidase A24 family.</text>
</comment>
<evidence type="ECO:0000256" key="2">
    <source>
        <dbReference type="RuleBase" id="RU003793"/>
    </source>
</evidence>
<evidence type="ECO:0000256" key="1">
    <source>
        <dbReference type="ARBA" id="ARBA00005801"/>
    </source>
</evidence>
<keyword evidence="3" id="KW-0812">Transmembrane</keyword>
<dbReference type="Pfam" id="PF01478">
    <property type="entry name" value="Peptidase_A24"/>
    <property type="match status" value="1"/>
</dbReference>
<dbReference type="GO" id="GO:0004190">
    <property type="term" value="F:aspartic-type endopeptidase activity"/>
    <property type="evidence" value="ECO:0007669"/>
    <property type="project" value="InterPro"/>
</dbReference>
<dbReference type="GO" id="GO:0005886">
    <property type="term" value="C:plasma membrane"/>
    <property type="evidence" value="ECO:0007669"/>
    <property type="project" value="TreeGrafter"/>
</dbReference>
<dbReference type="InterPro" id="IPR000045">
    <property type="entry name" value="Prepilin_IV_endopep_pep"/>
</dbReference>
<keyword evidence="3" id="KW-0472">Membrane</keyword>
<dbReference type="PANTHER" id="PTHR30487:SF0">
    <property type="entry name" value="PREPILIN LEADER PEPTIDASE_N-METHYLTRANSFERASE-RELATED"/>
    <property type="match status" value="1"/>
</dbReference>
<keyword evidence="6" id="KW-1185">Reference proteome</keyword>
<dbReference type="PRINTS" id="PR00864">
    <property type="entry name" value="PREPILNPTASE"/>
</dbReference>
<evidence type="ECO:0000313" key="5">
    <source>
        <dbReference type="EMBL" id="AFK94255.1"/>
    </source>
</evidence>
<name>I3WBQ4_THESW</name>
<evidence type="ECO:0000313" key="6">
    <source>
        <dbReference type="Proteomes" id="UP000006178"/>
    </source>
</evidence>
<feature type="domain" description="Prepilin type IV endopeptidase peptidase" evidence="4">
    <location>
        <begin position="7"/>
        <end position="114"/>
    </location>
</feature>
<protein>
    <submittedName>
        <fullName evidence="5">Peptidase A24A prepilin type IV</fullName>
    </submittedName>
</protein>
<dbReference type="Proteomes" id="UP000006178">
    <property type="component" value="Plasmid pMU3262"/>
</dbReference>
<proteinExistence type="inferred from homology"/>
<dbReference type="PANTHER" id="PTHR30487">
    <property type="entry name" value="TYPE 4 PREPILIN-LIKE PROTEINS LEADER PEPTIDE-PROCESSING ENZYME"/>
    <property type="match status" value="1"/>
</dbReference>
<feature type="transmembrane region" description="Helical" evidence="3">
    <location>
        <begin position="30"/>
        <end position="47"/>
    </location>
</feature>
<dbReference type="RefSeq" id="WP_014759526.1">
    <property type="nucleotide sequence ID" value="NC_017998.1"/>
</dbReference>
<sequence>MYLMIIILLSVLLIYISYIDFKSRIIPNKIILPAYILSALYNIYLLFTNKTMFYNNIIAFCIAFGFMFIIGLLSKGALGGGDIKLYGLLGLSLGLHSVIKIILYSTLIGSIIAIFLVLFKIKKYNDSIPFGPFIAAGFFLSLII</sequence>
<keyword evidence="5" id="KW-0614">Plasmid</keyword>